<dbReference type="Proteomes" id="UP000697710">
    <property type="component" value="Unassembled WGS sequence"/>
</dbReference>
<dbReference type="InterPro" id="IPR001789">
    <property type="entry name" value="Sig_transdc_resp-reg_receiver"/>
</dbReference>
<dbReference type="InterPro" id="IPR000792">
    <property type="entry name" value="Tscrpt_reg_LuxR_C"/>
</dbReference>
<keyword evidence="4" id="KW-0804">Transcription</keyword>
<dbReference type="PRINTS" id="PR00038">
    <property type="entry name" value="HTHLUXR"/>
</dbReference>
<dbReference type="AlphaFoldDB" id="A0A956LWW6"/>
<dbReference type="PANTHER" id="PTHR44688">
    <property type="entry name" value="DNA-BINDING TRANSCRIPTIONAL ACTIVATOR DEVR_DOSR"/>
    <property type="match status" value="1"/>
</dbReference>
<evidence type="ECO:0000313" key="8">
    <source>
        <dbReference type="EMBL" id="MCA9726843.1"/>
    </source>
</evidence>
<keyword evidence="3" id="KW-0238">DNA-binding</keyword>
<feature type="domain" description="Response regulatory" evidence="7">
    <location>
        <begin position="7"/>
        <end position="121"/>
    </location>
</feature>
<dbReference type="SMART" id="SM00421">
    <property type="entry name" value="HTH_LUXR"/>
    <property type="match status" value="1"/>
</dbReference>
<dbReference type="InterPro" id="IPR011006">
    <property type="entry name" value="CheY-like_superfamily"/>
</dbReference>
<reference evidence="8" key="1">
    <citation type="submission" date="2020-04" db="EMBL/GenBank/DDBJ databases">
        <authorList>
            <person name="Zhang T."/>
        </authorList>
    </citation>
    <scope>NUCLEOTIDE SEQUENCE</scope>
    <source>
        <strain evidence="8">HKST-UBA01</strain>
    </source>
</reference>
<dbReference type="CDD" id="cd17537">
    <property type="entry name" value="REC_FixJ"/>
    <property type="match status" value="1"/>
</dbReference>
<dbReference type="PROSITE" id="PS50043">
    <property type="entry name" value="HTH_LUXR_2"/>
    <property type="match status" value="1"/>
</dbReference>
<protein>
    <submittedName>
        <fullName evidence="8">Response regulator transcription factor</fullName>
    </submittedName>
</protein>
<reference evidence="8" key="2">
    <citation type="journal article" date="2021" name="Microbiome">
        <title>Successional dynamics and alternative stable states in a saline activated sludge microbial community over 9 years.</title>
        <authorList>
            <person name="Wang Y."/>
            <person name="Ye J."/>
            <person name="Ju F."/>
            <person name="Liu L."/>
            <person name="Boyd J.A."/>
            <person name="Deng Y."/>
            <person name="Parks D.H."/>
            <person name="Jiang X."/>
            <person name="Yin X."/>
            <person name="Woodcroft B.J."/>
            <person name="Tyson G.W."/>
            <person name="Hugenholtz P."/>
            <person name="Polz M.F."/>
            <person name="Zhang T."/>
        </authorList>
    </citation>
    <scope>NUCLEOTIDE SEQUENCE</scope>
    <source>
        <strain evidence="8">HKST-UBA01</strain>
    </source>
</reference>
<dbReference type="Pfam" id="PF00196">
    <property type="entry name" value="GerE"/>
    <property type="match status" value="1"/>
</dbReference>
<dbReference type="GO" id="GO:0006355">
    <property type="term" value="P:regulation of DNA-templated transcription"/>
    <property type="evidence" value="ECO:0007669"/>
    <property type="project" value="InterPro"/>
</dbReference>
<evidence type="ECO:0000256" key="3">
    <source>
        <dbReference type="ARBA" id="ARBA00023125"/>
    </source>
</evidence>
<dbReference type="GO" id="GO:0003677">
    <property type="term" value="F:DNA binding"/>
    <property type="evidence" value="ECO:0007669"/>
    <property type="project" value="UniProtKB-KW"/>
</dbReference>
<dbReference type="PANTHER" id="PTHR44688:SF16">
    <property type="entry name" value="DNA-BINDING TRANSCRIPTIONAL ACTIVATOR DEVR_DOSR"/>
    <property type="match status" value="1"/>
</dbReference>
<accession>A0A956LWW6</accession>
<keyword evidence="1 5" id="KW-0597">Phosphoprotein</keyword>
<gene>
    <name evidence="8" type="ORF">KC729_04110</name>
</gene>
<dbReference type="SUPFAM" id="SSF46894">
    <property type="entry name" value="C-terminal effector domain of the bipartite response regulators"/>
    <property type="match status" value="1"/>
</dbReference>
<dbReference type="Pfam" id="PF00072">
    <property type="entry name" value="Response_reg"/>
    <property type="match status" value="1"/>
</dbReference>
<dbReference type="FunFam" id="3.40.50.2300:FF:000018">
    <property type="entry name" value="DNA-binding transcriptional regulator NtrC"/>
    <property type="match status" value="1"/>
</dbReference>
<dbReference type="PROSITE" id="PS50110">
    <property type="entry name" value="RESPONSE_REGULATORY"/>
    <property type="match status" value="1"/>
</dbReference>
<evidence type="ECO:0000256" key="4">
    <source>
        <dbReference type="ARBA" id="ARBA00023163"/>
    </source>
</evidence>
<dbReference type="SUPFAM" id="SSF52172">
    <property type="entry name" value="CheY-like"/>
    <property type="match status" value="1"/>
</dbReference>
<dbReference type="Gene3D" id="3.40.50.2300">
    <property type="match status" value="1"/>
</dbReference>
<name>A0A956LWW6_UNCEI</name>
<dbReference type="InterPro" id="IPR036388">
    <property type="entry name" value="WH-like_DNA-bd_sf"/>
</dbReference>
<dbReference type="EMBL" id="JAGQHR010000074">
    <property type="protein sequence ID" value="MCA9726843.1"/>
    <property type="molecule type" value="Genomic_DNA"/>
</dbReference>
<evidence type="ECO:0000259" key="6">
    <source>
        <dbReference type="PROSITE" id="PS50043"/>
    </source>
</evidence>
<evidence type="ECO:0000256" key="5">
    <source>
        <dbReference type="PROSITE-ProRule" id="PRU00169"/>
    </source>
</evidence>
<evidence type="ECO:0000259" key="7">
    <source>
        <dbReference type="PROSITE" id="PS50110"/>
    </source>
</evidence>
<evidence type="ECO:0000256" key="1">
    <source>
        <dbReference type="ARBA" id="ARBA00022553"/>
    </source>
</evidence>
<feature type="domain" description="HTH luxR-type" evidence="6">
    <location>
        <begin position="137"/>
        <end position="202"/>
    </location>
</feature>
<dbReference type="CDD" id="cd06170">
    <property type="entry name" value="LuxR_C_like"/>
    <property type="match status" value="1"/>
</dbReference>
<feature type="modified residue" description="4-aspartylphosphate" evidence="5">
    <location>
        <position position="56"/>
    </location>
</feature>
<dbReference type="InterPro" id="IPR016032">
    <property type="entry name" value="Sig_transdc_resp-reg_C-effctor"/>
</dbReference>
<dbReference type="SMART" id="SM00448">
    <property type="entry name" value="REC"/>
    <property type="match status" value="1"/>
</dbReference>
<dbReference type="Gene3D" id="1.10.10.10">
    <property type="entry name" value="Winged helix-like DNA-binding domain superfamily/Winged helix DNA-binding domain"/>
    <property type="match status" value="1"/>
</dbReference>
<evidence type="ECO:0000256" key="2">
    <source>
        <dbReference type="ARBA" id="ARBA00023015"/>
    </source>
</evidence>
<keyword evidence="2" id="KW-0805">Transcription regulation</keyword>
<proteinExistence type="predicted"/>
<dbReference type="GO" id="GO:0000160">
    <property type="term" value="P:phosphorelay signal transduction system"/>
    <property type="evidence" value="ECO:0007669"/>
    <property type="project" value="InterPro"/>
</dbReference>
<organism evidence="8 9">
    <name type="scientific">Eiseniibacteriota bacterium</name>
    <dbReference type="NCBI Taxonomy" id="2212470"/>
    <lineage>
        <taxon>Bacteria</taxon>
        <taxon>Candidatus Eiseniibacteriota</taxon>
    </lineage>
</organism>
<evidence type="ECO:0000313" key="9">
    <source>
        <dbReference type="Proteomes" id="UP000697710"/>
    </source>
</evidence>
<dbReference type="PROSITE" id="PS00622">
    <property type="entry name" value="HTH_LUXR_1"/>
    <property type="match status" value="1"/>
</dbReference>
<comment type="caution">
    <text evidence="8">The sequence shown here is derived from an EMBL/GenBank/DDBJ whole genome shotgun (WGS) entry which is preliminary data.</text>
</comment>
<sequence>MGLPNPIVHVVDDDEPICRALRMLLHSVEIGVETHHSAAAFLEKWNPEIPGCVVLDVRMAGMSGLELQDHLLAHEATIPVIFITAHADVSLAVRAMRNGAFDFIEKPFTDQEILDTINRALEHDREQREARVRRAAILSRVESLTPREREVMELVLRGKANKMIAYELGISERTVEIHRARMMRKMEAPSLANLVQIGLDAGLHCDEHEAAAHG</sequence>